<accession>A7SQB7</accession>
<dbReference type="Proteomes" id="UP000001593">
    <property type="component" value="Unassembled WGS sequence"/>
</dbReference>
<gene>
    <name evidence="2" type="ORF">NEMVEDRAFT_v1g246739</name>
</gene>
<dbReference type="InterPro" id="IPR007863">
    <property type="entry name" value="Peptidase_M16_C"/>
</dbReference>
<dbReference type="FunFam" id="3.30.830.10:FF:000031">
    <property type="entry name" value="Putative zinc metalloprotease"/>
    <property type="match status" value="1"/>
</dbReference>
<dbReference type="PANTHER" id="PTHR43016:SF16">
    <property type="entry name" value="METALLOPROTEASE, PUTATIVE (AFU_ORTHOLOGUE AFUA_4G07610)-RELATED"/>
    <property type="match status" value="1"/>
</dbReference>
<dbReference type="HOGENOM" id="CLU_006065_0_0_1"/>
<dbReference type="SUPFAM" id="SSF63411">
    <property type="entry name" value="LuxS/MPP-like metallohydrolase"/>
    <property type="match status" value="4"/>
</dbReference>
<dbReference type="eggNOG" id="KOG0961">
    <property type="taxonomic scope" value="Eukaryota"/>
</dbReference>
<dbReference type="EMBL" id="DS469743">
    <property type="protein sequence ID" value="EDO34088.1"/>
    <property type="molecule type" value="Genomic_DNA"/>
</dbReference>
<dbReference type="Gene3D" id="3.30.830.10">
    <property type="entry name" value="Metalloenzyme, LuxS/M16 peptidase-like"/>
    <property type="match status" value="4"/>
</dbReference>
<dbReference type="InParanoid" id="A7SQB7"/>
<dbReference type="GO" id="GO:0046872">
    <property type="term" value="F:metal ion binding"/>
    <property type="evidence" value="ECO:0007669"/>
    <property type="project" value="InterPro"/>
</dbReference>
<dbReference type="STRING" id="45351.A7SQB7"/>
<reference evidence="2 3" key="1">
    <citation type="journal article" date="2007" name="Science">
        <title>Sea anemone genome reveals ancestral eumetazoan gene repertoire and genomic organization.</title>
        <authorList>
            <person name="Putnam N.H."/>
            <person name="Srivastava M."/>
            <person name="Hellsten U."/>
            <person name="Dirks B."/>
            <person name="Chapman J."/>
            <person name="Salamov A."/>
            <person name="Terry A."/>
            <person name="Shapiro H."/>
            <person name="Lindquist E."/>
            <person name="Kapitonov V.V."/>
            <person name="Jurka J."/>
            <person name="Genikhovich G."/>
            <person name="Grigoriev I.V."/>
            <person name="Lucas S.M."/>
            <person name="Steele R.E."/>
            <person name="Finnerty J.R."/>
            <person name="Technau U."/>
            <person name="Martindale M.Q."/>
            <person name="Rokhsar D.S."/>
        </authorList>
    </citation>
    <scope>NUCLEOTIDE SEQUENCE [LARGE SCALE GENOMIC DNA]</scope>
    <source>
        <strain evidence="3">CH2 X CH6</strain>
    </source>
</reference>
<protein>
    <recommendedName>
        <fullName evidence="1">Peptidase M16 C-terminal domain-containing protein</fullName>
    </recommendedName>
</protein>
<dbReference type="Pfam" id="PF05193">
    <property type="entry name" value="Peptidase_M16_C"/>
    <property type="match status" value="1"/>
</dbReference>
<dbReference type="InterPro" id="IPR011249">
    <property type="entry name" value="Metalloenz_LuxS/M16"/>
</dbReference>
<dbReference type="FunFam" id="3.30.830.10:FF:000036">
    <property type="entry name" value="Putative zinc metalloprotease"/>
    <property type="match status" value="1"/>
</dbReference>
<keyword evidence="3" id="KW-1185">Reference proteome</keyword>
<name>A7SQB7_NEMVE</name>
<dbReference type="FunFam" id="3.30.830.10:FF:000042">
    <property type="entry name" value="Zinc metalloprotease, putative"/>
    <property type="match status" value="1"/>
</dbReference>
<evidence type="ECO:0000313" key="3">
    <source>
        <dbReference type="Proteomes" id="UP000001593"/>
    </source>
</evidence>
<dbReference type="OMA" id="WEGFARI"/>
<organism evidence="2 3">
    <name type="scientific">Nematostella vectensis</name>
    <name type="common">Starlet sea anemone</name>
    <dbReference type="NCBI Taxonomy" id="45351"/>
    <lineage>
        <taxon>Eukaryota</taxon>
        <taxon>Metazoa</taxon>
        <taxon>Cnidaria</taxon>
        <taxon>Anthozoa</taxon>
        <taxon>Hexacorallia</taxon>
        <taxon>Actiniaria</taxon>
        <taxon>Edwardsiidae</taxon>
        <taxon>Nematostella</taxon>
    </lineage>
</organism>
<dbReference type="AlphaFoldDB" id="A7SQB7"/>
<evidence type="ECO:0000313" key="2">
    <source>
        <dbReference type="EMBL" id="EDO34088.1"/>
    </source>
</evidence>
<dbReference type="PhylomeDB" id="A7SQB7"/>
<dbReference type="PANTHER" id="PTHR43016">
    <property type="entry name" value="PRESEQUENCE PROTEASE"/>
    <property type="match status" value="1"/>
</dbReference>
<evidence type="ECO:0000259" key="1">
    <source>
        <dbReference type="Pfam" id="PF05193"/>
    </source>
</evidence>
<sequence>MADNFELLTSFEVLGDIPVKKYRSKRTGIQFCFAQVRGPLVNGFLCLATEAHDDDGLPHTLEHLVFMGSEQYPYKGQLPPHVRPWQDPVPPLPVTTDVTIPFPTEDESSGMGLLDLLANRCLAQGTNAWTATDHTCYTIETAGSEGFINLLPIYLDHVLYPTLTESAYITEVQHINGEGEDAGVVYCEMQARENSGNSRTHLALLRNLYPGHCGFKSETGGIMENLRTSCSHKKVCDYHHQFYRPDNLCVVITGQVDPEKVFEALTPFEDRILVKGQLPPHVRPWQDPVPPLPVTTDVTIPFPTEDESSGMVLLGCRGPPSSDRRHMAAMQIMLDYLTDSSISPLQKNLVEIADPFCSDVGYQVIEHSECCVYIKAMDVPSDKLSGARQKIIEVISSIADGSEALDMTRMATVIHRVILDTKDKIENDPHDTFADLVIYDFLYSHSSKELEKRADFIHELTSLQSEGEQYWKEFLKSYFVKAPLVMVIGEPSKQLMEDMAAAEKARVAAQREALGETGLKEKAERLKKASQENEVAPPPEVVARIAIPSTSSILFHPLTMISNRRPGSFADPPFPVTDIPYAFQFDNVSTMFVKLTALLDTSGLSEELKPYLSLYLEVIFESPVLRDGVLVPHEVVVAQLASDTLAQSASVGVSGGRFSAGDFDQLASVSLKMEAEKYTKGVRWLHEILYKTQMSKERLDIVAKNMINEVTSMKRNGRIVTRDLLRSIVFSKKSNHFSTNMVRQHLFLTKLTEQLASKPDEVISKMEAVRNMLTNPANLRIHVTADVTKIPTNPHTVWKESFLPEQSAVIPKSLPEVSPPSAFLDRPLTHGKIVGLGSVESSYLIQAASGISTFDHPDLASLMVYLECLITLEGPIWRQVRGLGLSYHYSMRVEPSSGLLYFILARSTHLVKAYLKTKEIVDGYLSGETLISAGELEAAISSVIFSIINREKSVSSVASESMLGEFRGVQPGYNRDLLNKVSQVTMSDLERVGQRYLAPLFDPVTSWCAVCCNPSKVDEIKQGLKSKSEFPDTSLLFVNSNESQANLYLQRKIPILKPHPCNKALIRPCRDDLRANLSDGFVQM</sequence>
<dbReference type="FunFam" id="3.30.830.10:FF:000015">
    <property type="entry name" value="Putative zinc metalloprotease"/>
    <property type="match status" value="1"/>
</dbReference>
<feature type="domain" description="Peptidase M16 C-terminal" evidence="1">
    <location>
        <begin position="231"/>
        <end position="400"/>
    </location>
</feature>
<proteinExistence type="predicted"/>